<dbReference type="InterPro" id="IPR000944">
    <property type="entry name" value="Tscrpt_reg_Rrf2"/>
</dbReference>
<keyword evidence="2" id="KW-1185">Reference proteome</keyword>
<dbReference type="EMBL" id="JBHUMA010000006">
    <property type="protein sequence ID" value="MFD2599770.1"/>
    <property type="molecule type" value="Genomic_DNA"/>
</dbReference>
<accession>A0ABW5NLI7</accession>
<dbReference type="PANTHER" id="PTHR33221">
    <property type="entry name" value="WINGED HELIX-TURN-HELIX TRANSCRIPTIONAL REGULATOR, RRF2 FAMILY"/>
    <property type="match status" value="1"/>
</dbReference>
<dbReference type="PROSITE" id="PS51197">
    <property type="entry name" value="HTH_RRF2_2"/>
    <property type="match status" value="1"/>
</dbReference>
<protein>
    <submittedName>
        <fullName evidence="1">Rrf2 family transcriptional regulator</fullName>
    </submittedName>
</protein>
<evidence type="ECO:0000313" key="1">
    <source>
        <dbReference type="EMBL" id="MFD2599770.1"/>
    </source>
</evidence>
<proteinExistence type="predicted"/>
<dbReference type="InterPro" id="IPR036388">
    <property type="entry name" value="WH-like_DNA-bd_sf"/>
</dbReference>
<dbReference type="PANTHER" id="PTHR33221:SF15">
    <property type="entry name" value="HTH-TYPE TRANSCRIPTIONAL REGULATOR YWGB-RELATED"/>
    <property type="match status" value="1"/>
</dbReference>
<comment type="caution">
    <text evidence="1">The sequence shown here is derived from an EMBL/GenBank/DDBJ whole genome shotgun (WGS) entry which is preliminary data.</text>
</comment>
<sequence length="137" mass="15381">MNNTRFATAMHILSLLSKNEGEWLSSEWIAGSINVNPVMVRRELGVLQENGWVVSRKGKEGGSRLKMPSVEIRLGDVYESVRNSEILGKRNTKTNDKCPVGKVINSCLDSLYEDTDRAVLTSLNKQTLQNFVDRLNV</sequence>
<dbReference type="Pfam" id="PF02082">
    <property type="entry name" value="Rrf2"/>
    <property type="match status" value="1"/>
</dbReference>
<dbReference type="Gene3D" id="1.10.10.10">
    <property type="entry name" value="Winged helix-like DNA-binding domain superfamily/Winged helix DNA-binding domain"/>
    <property type="match status" value="1"/>
</dbReference>
<dbReference type="SUPFAM" id="SSF46785">
    <property type="entry name" value="Winged helix' DNA-binding domain"/>
    <property type="match status" value="1"/>
</dbReference>
<evidence type="ECO:0000313" key="2">
    <source>
        <dbReference type="Proteomes" id="UP001597393"/>
    </source>
</evidence>
<organism evidence="1 2">
    <name type="scientific">Sphingobacterium corticis</name>
    <dbReference type="NCBI Taxonomy" id="1812823"/>
    <lineage>
        <taxon>Bacteria</taxon>
        <taxon>Pseudomonadati</taxon>
        <taxon>Bacteroidota</taxon>
        <taxon>Sphingobacteriia</taxon>
        <taxon>Sphingobacteriales</taxon>
        <taxon>Sphingobacteriaceae</taxon>
        <taxon>Sphingobacterium</taxon>
    </lineage>
</organism>
<dbReference type="InterPro" id="IPR036390">
    <property type="entry name" value="WH_DNA-bd_sf"/>
</dbReference>
<dbReference type="Proteomes" id="UP001597393">
    <property type="component" value="Unassembled WGS sequence"/>
</dbReference>
<dbReference type="RefSeq" id="WP_380869895.1">
    <property type="nucleotide sequence ID" value="NZ_JBHUMA010000006.1"/>
</dbReference>
<reference evidence="2" key="1">
    <citation type="journal article" date="2019" name="Int. J. Syst. Evol. Microbiol.">
        <title>The Global Catalogue of Microorganisms (GCM) 10K type strain sequencing project: providing services to taxonomists for standard genome sequencing and annotation.</title>
        <authorList>
            <consortium name="The Broad Institute Genomics Platform"/>
            <consortium name="The Broad Institute Genome Sequencing Center for Infectious Disease"/>
            <person name="Wu L."/>
            <person name="Ma J."/>
        </authorList>
    </citation>
    <scope>NUCLEOTIDE SEQUENCE [LARGE SCALE GENOMIC DNA]</scope>
    <source>
        <strain evidence="2">KCTC 42248</strain>
    </source>
</reference>
<name>A0ABW5NLI7_9SPHI</name>
<gene>
    <name evidence="1" type="ORF">ACFSQ3_12495</name>
</gene>